<dbReference type="RefSeq" id="WP_093010291.1">
    <property type="nucleotide sequence ID" value="NZ_FOXV01000004.1"/>
</dbReference>
<dbReference type="GO" id="GO:0006749">
    <property type="term" value="P:glutathione metabolic process"/>
    <property type="evidence" value="ECO:0007669"/>
    <property type="project" value="TreeGrafter"/>
</dbReference>
<dbReference type="GO" id="GO:0006559">
    <property type="term" value="P:L-phenylalanine catabolic process"/>
    <property type="evidence" value="ECO:0007669"/>
    <property type="project" value="TreeGrafter"/>
</dbReference>
<dbReference type="SFLD" id="SFLDG00358">
    <property type="entry name" value="Main_(cytGST)"/>
    <property type="match status" value="1"/>
</dbReference>
<feature type="domain" description="GST N-terminal" evidence="2">
    <location>
        <begin position="2"/>
        <end position="83"/>
    </location>
</feature>
<evidence type="ECO:0000256" key="1">
    <source>
        <dbReference type="RuleBase" id="RU003494"/>
    </source>
</evidence>
<dbReference type="STRING" id="93684.SAMN05421853_104161"/>
<name>A0A1I5XVJ4_9RHOB</name>
<evidence type="ECO:0000313" key="5">
    <source>
        <dbReference type="Proteomes" id="UP000243106"/>
    </source>
</evidence>
<dbReference type="Pfam" id="PF00043">
    <property type="entry name" value="GST_C"/>
    <property type="match status" value="1"/>
</dbReference>
<evidence type="ECO:0000259" key="3">
    <source>
        <dbReference type="PROSITE" id="PS50405"/>
    </source>
</evidence>
<accession>A0A1I5XVJ4</accession>
<dbReference type="GO" id="GO:0004364">
    <property type="term" value="F:glutathione transferase activity"/>
    <property type="evidence" value="ECO:0007669"/>
    <property type="project" value="TreeGrafter"/>
</dbReference>
<dbReference type="PROSITE" id="PS50404">
    <property type="entry name" value="GST_NTER"/>
    <property type="match status" value="1"/>
</dbReference>
<dbReference type="InterPro" id="IPR036282">
    <property type="entry name" value="Glutathione-S-Trfase_C_sf"/>
</dbReference>
<dbReference type="Proteomes" id="UP000243106">
    <property type="component" value="Unassembled WGS sequence"/>
</dbReference>
<dbReference type="InterPro" id="IPR004045">
    <property type="entry name" value="Glutathione_S-Trfase_N"/>
</dbReference>
<protein>
    <submittedName>
        <fullName evidence="4">Glutathione S-transferase</fullName>
    </submittedName>
</protein>
<sequence length="210" mass="23590">MSKTILYGFNGSTYVRTTRIVMRRKGVEYDQVPVDVLEGEPKQPEHLERHPFGKVPVLDIDGHRIRETDAIVRYIEATRDGPTAMPEDAWDRARMDEIISLIHGYGYDALVGAAFYHLIPGFIGDPDEAQHHGTVETAKTFMRLVGEIRGDDPWLAGNSVSLADYYLAPLVFYIGLTPHRHEFLEAGGLSEWWSSISDDPDFAATEPDMG</sequence>
<organism evidence="4 5">
    <name type="scientific">Roseivivax halotolerans</name>
    <dbReference type="NCBI Taxonomy" id="93684"/>
    <lineage>
        <taxon>Bacteria</taxon>
        <taxon>Pseudomonadati</taxon>
        <taxon>Pseudomonadota</taxon>
        <taxon>Alphaproteobacteria</taxon>
        <taxon>Rhodobacterales</taxon>
        <taxon>Roseobacteraceae</taxon>
        <taxon>Roseivivax</taxon>
    </lineage>
</organism>
<feature type="domain" description="GST C-terminal" evidence="3">
    <location>
        <begin position="88"/>
        <end position="210"/>
    </location>
</feature>
<keyword evidence="5" id="KW-1185">Reference proteome</keyword>
<dbReference type="PROSITE" id="PS50405">
    <property type="entry name" value="GST_CTER"/>
    <property type="match status" value="1"/>
</dbReference>
<dbReference type="InterPro" id="IPR040079">
    <property type="entry name" value="Glutathione_S-Trfase"/>
</dbReference>
<evidence type="ECO:0000259" key="2">
    <source>
        <dbReference type="PROSITE" id="PS50404"/>
    </source>
</evidence>
<dbReference type="PANTHER" id="PTHR42673">
    <property type="entry name" value="MALEYLACETOACETATE ISOMERASE"/>
    <property type="match status" value="1"/>
</dbReference>
<dbReference type="SFLD" id="SFLDS00019">
    <property type="entry name" value="Glutathione_Transferase_(cytos"/>
    <property type="match status" value="1"/>
</dbReference>
<dbReference type="GO" id="GO:0016034">
    <property type="term" value="F:maleylacetoacetate isomerase activity"/>
    <property type="evidence" value="ECO:0007669"/>
    <property type="project" value="TreeGrafter"/>
</dbReference>
<dbReference type="InterPro" id="IPR036249">
    <property type="entry name" value="Thioredoxin-like_sf"/>
</dbReference>
<comment type="similarity">
    <text evidence="1">Belongs to the GST superfamily.</text>
</comment>
<dbReference type="SUPFAM" id="SSF47616">
    <property type="entry name" value="GST C-terminal domain-like"/>
    <property type="match status" value="1"/>
</dbReference>
<keyword evidence="4" id="KW-0808">Transferase</keyword>
<proteinExistence type="inferred from homology"/>
<dbReference type="InterPro" id="IPR010987">
    <property type="entry name" value="Glutathione-S-Trfase_C-like"/>
</dbReference>
<dbReference type="AlphaFoldDB" id="A0A1I5XVJ4"/>
<dbReference type="EMBL" id="FOXV01000004">
    <property type="protein sequence ID" value="SFQ36021.1"/>
    <property type="molecule type" value="Genomic_DNA"/>
</dbReference>
<evidence type="ECO:0000313" key="4">
    <source>
        <dbReference type="EMBL" id="SFQ36021.1"/>
    </source>
</evidence>
<dbReference type="SUPFAM" id="SSF52833">
    <property type="entry name" value="Thioredoxin-like"/>
    <property type="match status" value="1"/>
</dbReference>
<reference evidence="5" key="1">
    <citation type="submission" date="2016-10" db="EMBL/GenBank/DDBJ databases">
        <authorList>
            <person name="Varghese N."/>
            <person name="Submissions S."/>
        </authorList>
    </citation>
    <scope>NUCLEOTIDE SEQUENCE [LARGE SCALE GENOMIC DNA]</scope>
    <source>
        <strain evidence="5">JCM 10271</strain>
    </source>
</reference>
<dbReference type="Gene3D" id="1.20.1050.10">
    <property type="match status" value="1"/>
</dbReference>
<gene>
    <name evidence="4" type="ORF">SAMN05421853_104161</name>
</gene>
<dbReference type="InterPro" id="IPR004046">
    <property type="entry name" value="GST_C"/>
</dbReference>
<dbReference type="Pfam" id="PF02798">
    <property type="entry name" value="GST_N"/>
    <property type="match status" value="1"/>
</dbReference>
<dbReference type="Gene3D" id="3.40.30.10">
    <property type="entry name" value="Glutaredoxin"/>
    <property type="match status" value="1"/>
</dbReference>
<dbReference type="PANTHER" id="PTHR42673:SF4">
    <property type="entry name" value="MALEYLACETOACETATE ISOMERASE"/>
    <property type="match status" value="1"/>
</dbReference>